<dbReference type="EMBL" id="JANZXA010000002">
    <property type="protein sequence ID" value="MCT2398945.1"/>
    <property type="molecule type" value="Genomic_DNA"/>
</dbReference>
<protein>
    <submittedName>
        <fullName evidence="3">SDR family oxidoreductase</fullName>
    </submittedName>
</protein>
<comment type="similarity">
    <text evidence="1">Belongs to the short-chain dehydrogenases/reductases (SDR) family.</text>
</comment>
<evidence type="ECO:0000313" key="4">
    <source>
        <dbReference type="Proteomes" id="UP001165583"/>
    </source>
</evidence>
<dbReference type="SUPFAM" id="SSF51735">
    <property type="entry name" value="NAD(P)-binding Rossmann-fold domains"/>
    <property type="match status" value="1"/>
</dbReference>
<dbReference type="Proteomes" id="UP001165583">
    <property type="component" value="Unassembled WGS sequence"/>
</dbReference>
<sequence>MSAVPGTVVVTGAAGGMGKPAAIRFASRGRSLLLCDLHAEPLETLASVLRGTGVKVDVLAGDIAAPDFAEQILAKLGDSPISALVHTAGLSPTMADGERIFSVNYDATERLLAGLLPRFSQGACAVLISSVSAYMLNDPAMLDAIRKFVATGHREEIAQFVTDPGMSYAISKKAVVHLVEREAAPFGVMGVRIVSVAPGFIDTPMGKAEAESNAQLRAMIGIVPQGRMGHGDEIASVVEFLCSPGASYISGTDIRVDGGIIGHLGMMHAGQ</sequence>
<dbReference type="PRINTS" id="PR00081">
    <property type="entry name" value="GDHRDH"/>
</dbReference>
<dbReference type="RefSeq" id="WP_260044567.1">
    <property type="nucleotide sequence ID" value="NZ_JANZXA010000002.1"/>
</dbReference>
<keyword evidence="4" id="KW-1185">Reference proteome</keyword>
<name>A0ABT2I2B0_9SPHN</name>
<reference evidence="3" key="1">
    <citation type="submission" date="2022-09" db="EMBL/GenBank/DDBJ databases">
        <title>Novosphingobium sp. Nov., a polycyclic aromatic hydrocarbon-degrading bacterium isolated form mangrove sediments in HongKong.</title>
        <authorList>
            <person name="Hu Z."/>
        </authorList>
    </citation>
    <scope>NUCLEOTIDE SEQUENCE</scope>
    <source>
        <strain evidence="3">HK4-1</strain>
    </source>
</reference>
<evidence type="ECO:0000313" key="3">
    <source>
        <dbReference type="EMBL" id="MCT2398945.1"/>
    </source>
</evidence>
<proteinExistence type="inferred from homology"/>
<gene>
    <name evidence="3" type="ORF">NZK81_05260</name>
</gene>
<keyword evidence="2" id="KW-0560">Oxidoreductase</keyword>
<dbReference type="Pfam" id="PF00106">
    <property type="entry name" value="adh_short"/>
    <property type="match status" value="1"/>
</dbReference>
<accession>A0ABT2I2B0</accession>
<evidence type="ECO:0000256" key="2">
    <source>
        <dbReference type="ARBA" id="ARBA00023002"/>
    </source>
</evidence>
<dbReference type="InterPro" id="IPR002347">
    <property type="entry name" value="SDR_fam"/>
</dbReference>
<dbReference type="PANTHER" id="PTHR43477">
    <property type="entry name" value="DIHYDROANTICAPSIN 7-DEHYDROGENASE"/>
    <property type="match status" value="1"/>
</dbReference>
<dbReference type="Pfam" id="PF13561">
    <property type="entry name" value="adh_short_C2"/>
    <property type="match status" value="1"/>
</dbReference>
<comment type="caution">
    <text evidence="3">The sequence shown here is derived from an EMBL/GenBank/DDBJ whole genome shotgun (WGS) entry which is preliminary data.</text>
</comment>
<dbReference type="InterPro" id="IPR036291">
    <property type="entry name" value="NAD(P)-bd_dom_sf"/>
</dbReference>
<dbReference type="Gene3D" id="3.40.50.720">
    <property type="entry name" value="NAD(P)-binding Rossmann-like Domain"/>
    <property type="match status" value="1"/>
</dbReference>
<dbReference type="CDD" id="cd05233">
    <property type="entry name" value="SDR_c"/>
    <property type="match status" value="1"/>
</dbReference>
<evidence type="ECO:0000256" key="1">
    <source>
        <dbReference type="ARBA" id="ARBA00006484"/>
    </source>
</evidence>
<organism evidence="3 4">
    <name type="scientific">Novosphingobium mangrovi</name>
    <name type="common">ex Huang et al. 2023</name>
    <dbReference type="NCBI Taxonomy" id="2976432"/>
    <lineage>
        <taxon>Bacteria</taxon>
        <taxon>Pseudomonadati</taxon>
        <taxon>Pseudomonadota</taxon>
        <taxon>Alphaproteobacteria</taxon>
        <taxon>Sphingomonadales</taxon>
        <taxon>Sphingomonadaceae</taxon>
        <taxon>Novosphingobium</taxon>
    </lineage>
</organism>
<dbReference type="InterPro" id="IPR051122">
    <property type="entry name" value="SDR_DHRS6-like"/>
</dbReference>
<dbReference type="PANTHER" id="PTHR43477:SF1">
    <property type="entry name" value="DIHYDROANTICAPSIN 7-DEHYDROGENASE"/>
    <property type="match status" value="1"/>
</dbReference>